<evidence type="ECO:0000256" key="1">
    <source>
        <dbReference type="ARBA" id="ARBA00003681"/>
    </source>
</evidence>
<dbReference type="InterPro" id="IPR035895">
    <property type="entry name" value="HPr-like_sf"/>
</dbReference>
<dbReference type="InterPro" id="IPR050399">
    <property type="entry name" value="HPr"/>
</dbReference>
<dbReference type="InterPro" id="IPR001020">
    <property type="entry name" value="PTS_HPr_His_P_site"/>
</dbReference>
<dbReference type="Pfam" id="PF00381">
    <property type="entry name" value="PTS-HPr"/>
    <property type="match status" value="1"/>
</dbReference>
<dbReference type="PANTHER" id="PTHR33705:SF1">
    <property type="entry name" value="PHOSPHOCARRIER PROTEIN HPR"/>
    <property type="match status" value="1"/>
</dbReference>
<reference evidence="7 8" key="1">
    <citation type="submission" date="2018-09" db="EMBL/GenBank/DDBJ databases">
        <title>Genome sequencing of Nocardioides immobilis CCTCC AB 2017083 for comparison to Nocardioides silvaticus.</title>
        <authorList>
            <person name="Li C."/>
            <person name="Wang G."/>
        </authorList>
    </citation>
    <scope>NUCLEOTIDE SEQUENCE [LARGE SCALE GENOMIC DNA]</scope>
    <source>
        <strain evidence="7 8">CCTCC AB 2017083</strain>
    </source>
</reference>
<dbReference type="RefSeq" id="WP_118925398.1">
    <property type="nucleotide sequence ID" value="NZ_QXGH01000015.1"/>
</dbReference>
<dbReference type="Gene3D" id="3.30.1340.10">
    <property type="entry name" value="HPr-like"/>
    <property type="match status" value="1"/>
</dbReference>
<feature type="domain" description="HPr" evidence="6">
    <location>
        <begin position="1"/>
        <end position="86"/>
    </location>
</feature>
<protein>
    <recommendedName>
        <fullName evidence="2">Phosphocarrier protein HPr</fullName>
    </recommendedName>
    <alternativeName>
        <fullName evidence="5">Histidine-containing protein</fullName>
    </alternativeName>
</protein>
<dbReference type="CDD" id="cd00367">
    <property type="entry name" value="PTS-HPr_like"/>
    <property type="match status" value="1"/>
</dbReference>
<dbReference type="Proteomes" id="UP000283644">
    <property type="component" value="Unassembled WGS sequence"/>
</dbReference>
<dbReference type="PROSITE" id="PS51350">
    <property type="entry name" value="PTS_HPR_DOM"/>
    <property type="match status" value="1"/>
</dbReference>
<evidence type="ECO:0000256" key="2">
    <source>
        <dbReference type="ARBA" id="ARBA00020422"/>
    </source>
</evidence>
<keyword evidence="8" id="KW-1185">Reference proteome</keyword>
<dbReference type="PANTHER" id="PTHR33705">
    <property type="entry name" value="PHOSPHOCARRIER PROTEIN HPR"/>
    <property type="match status" value="1"/>
</dbReference>
<dbReference type="EMBL" id="QXGH01000015">
    <property type="protein sequence ID" value="RHW26832.1"/>
    <property type="molecule type" value="Genomic_DNA"/>
</dbReference>
<dbReference type="PROSITE" id="PS00369">
    <property type="entry name" value="PTS_HPR_HIS"/>
    <property type="match status" value="1"/>
</dbReference>
<dbReference type="PRINTS" id="PR00107">
    <property type="entry name" value="PHOSPHOCPHPR"/>
</dbReference>
<proteinExistence type="predicted"/>
<evidence type="ECO:0000256" key="4">
    <source>
        <dbReference type="ARBA" id="ARBA00022597"/>
    </source>
</evidence>
<gene>
    <name evidence="7" type="ORF">D0Z08_11550</name>
</gene>
<dbReference type="AlphaFoldDB" id="A0A417Y2E3"/>
<name>A0A417Y2E3_9ACTN</name>
<keyword evidence="4" id="KW-0762">Sugar transport</keyword>
<dbReference type="OrthoDB" id="9809047at2"/>
<evidence type="ECO:0000259" key="6">
    <source>
        <dbReference type="PROSITE" id="PS51350"/>
    </source>
</evidence>
<evidence type="ECO:0000313" key="7">
    <source>
        <dbReference type="EMBL" id="RHW26832.1"/>
    </source>
</evidence>
<sequence length="92" mass="9151">MPSKSVVVGSAVGLHARPAAIISEAAMELDSEVLIGVPGDEPVDASSALLIMTLGAANGDTVEVSGDNEADVEAIAALVVQDLDAEDVPDPA</sequence>
<comment type="caution">
    <text evidence="7">The sequence shown here is derived from an EMBL/GenBank/DDBJ whole genome shotgun (WGS) entry which is preliminary data.</text>
</comment>
<dbReference type="InterPro" id="IPR000032">
    <property type="entry name" value="HPr-like"/>
</dbReference>
<accession>A0A417Y2E3</accession>
<dbReference type="SUPFAM" id="SSF55594">
    <property type="entry name" value="HPr-like"/>
    <property type="match status" value="1"/>
</dbReference>
<organism evidence="7 8">
    <name type="scientific">Nocardioides immobilis</name>
    <dbReference type="NCBI Taxonomy" id="2049295"/>
    <lineage>
        <taxon>Bacteria</taxon>
        <taxon>Bacillati</taxon>
        <taxon>Actinomycetota</taxon>
        <taxon>Actinomycetes</taxon>
        <taxon>Propionibacteriales</taxon>
        <taxon>Nocardioidaceae</taxon>
        <taxon>Nocardioides</taxon>
    </lineage>
</organism>
<evidence type="ECO:0000313" key="8">
    <source>
        <dbReference type="Proteomes" id="UP000283644"/>
    </source>
</evidence>
<evidence type="ECO:0000256" key="5">
    <source>
        <dbReference type="ARBA" id="ARBA00033055"/>
    </source>
</evidence>
<dbReference type="NCBIfam" id="TIGR01003">
    <property type="entry name" value="PTS_HPr_family"/>
    <property type="match status" value="1"/>
</dbReference>
<evidence type="ECO:0000256" key="3">
    <source>
        <dbReference type="ARBA" id="ARBA00022448"/>
    </source>
</evidence>
<comment type="function">
    <text evidence="1">General (non sugar-specific) component of the phosphoenolpyruvate-dependent sugar phosphotransferase system (sugar PTS). This major carbohydrate active-transport system catalyzes the phosphorylation of incoming sugar substrates concomitantly with their translocation across the cell membrane. The phosphoryl group from phosphoenolpyruvate (PEP) is transferred to the phosphoryl carrier protein HPr by enzyme I. Phospho-HPr then transfers it to the PTS EIIA domain.</text>
</comment>
<keyword evidence="3" id="KW-0813">Transport</keyword>